<name>A0A067TRF2_GALM3</name>
<evidence type="ECO:0000313" key="3">
    <source>
        <dbReference type="Proteomes" id="UP000027222"/>
    </source>
</evidence>
<dbReference type="HOGENOM" id="CLU_731670_0_0_1"/>
<evidence type="ECO:0000313" key="2">
    <source>
        <dbReference type="EMBL" id="KDR82459.1"/>
    </source>
</evidence>
<dbReference type="EMBL" id="KL142369">
    <property type="protein sequence ID" value="KDR82459.1"/>
    <property type="molecule type" value="Genomic_DNA"/>
</dbReference>
<organism evidence="2 3">
    <name type="scientific">Galerina marginata (strain CBS 339.88)</name>
    <dbReference type="NCBI Taxonomy" id="685588"/>
    <lineage>
        <taxon>Eukaryota</taxon>
        <taxon>Fungi</taxon>
        <taxon>Dikarya</taxon>
        <taxon>Basidiomycota</taxon>
        <taxon>Agaricomycotina</taxon>
        <taxon>Agaricomycetes</taxon>
        <taxon>Agaricomycetidae</taxon>
        <taxon>Agaricales</taxon>
        <taxon>Agaricineae</taxon>
        <taxon>Strophariaceae</taxon>
        <taxon>Galerina</taxon>
    </lineage>
</organism>
<gene>
    <name evidence="2" type="ORF">GALMADRAFT_825219</name>
</gene>
<protein>
    <submittedName>
        <fullName evidence="2">Uncharacterized protein</fullName>
    </submittedName>
</protein>
<dbReference type="Proteomes" id="UP000027222">
    <property type="component" value="Unassembled WGS sequence"/>
</dbReference>
<evidence type="ECO:0000256" key="1">
    <source>
        <dbReference type="SAM" id="MobiDB-lite"/>
    </source>
</evidence>
<reference evidence="3" key="1">
    <citation type="journal article" date="2014" name="Proc. Natl. Acad. Sci. U.S.A.">
        <title>Extensive sampling of basidiomycete genomes demonstrates inadequacy of the white-rot/brown-rot paradigm for wood decay fungi.</title>
        <authorList>
            <person name="Riley R."/>
            <person name="Salamov A.A."/>
            <person name="Brown D.W."/>
            <person name="Nagy L.G."/>
            <person name="Floudas D."/>
            <person name="Held B.W."/>
            <person name="Levasseur A."/>
            <person name="Lombard V."/>
            <person name="Morin E."/>
            <person name="Otillar R."/>
            <person name="Lindquist E.A."/>
            <person name="Sun H."/>
            <person name="LaButti K.M."/>
            <person name="Schmutz J."/>
            <person name="Jabbour D."/>
            <person name="Luo H."/>
            <person name="Baker S.E."/>
            <person name="Pisabarro A.G."/>
            <person name="Walton J.D."/>
            <person name="Blanchette R.A."/>
            <person name="Henrissat B."/>
            <person name="Martin F."/>
            <person name="Cullen D."/>
            <person name="Hibbett D.S."/>
            <person name="Grigoriev I.V."/>
        </authorList>
    </citation>
    <scope>NUCLEOTIDE SEQUENCE [LARGE SCALE GENOMIC DNA]</scope>
    <source>
        <strain evidence="3">CBS 339.88</strain>
    </source>
</reference>
<accession>A0A067TRF2</accession>
<feature type="compositionally biased region" description="Polar residues" evidence="1">
    <location>
        <begin position="37"/>
        <end position="61"/>
    </location>
</feature>
<sequence>MELVEPSTEVISAPLPMESMNAVTLGSNLLPPGRTASKPSANSTPLEIGSTSAPSHYTYTQPLPMVTPAKRSLLATVTTRLGNLRHSRPSLSSNQSDSIYSPSFPIYCAGVRGSGLQQQNDNVQHNAAAPTLTSRSRRPALPLYRQGPVFPTRFQNNGPYNYSPENTSNTTFGSVHNTSLFLPPASEDSPMSSALDIVPSMAQGSFSNYYISRPLAPAFDWENHIPSQMSLNSSFSGYDISNADNLFPRQNPFQFHQPQNQQSGYLSYESAGYQQSLELISPPQIAGASLSAQLEQCDSFNEFLQGTPLDPSIAPLKHLTDILGNFKDGHGTYLPLMAEEERGKLVKCLLDDELVERNPFQAAMGLSLLSKLGVEWEM</sequence>
<dbReference type="OrthoDB" id="3048971at2759"/>
<keyword evidence="3" id="KW-1185">Reference proteome</keyword>
<dbReference type="AlphaFoldDB" id="A0A067TRF2"/>
<proteinExistence type="predicted"/>
<feature type="region of interest" description="Disordered" evidence="1">
    <location>
        <begin position="30"/>
        <end position="62"/>
    </location>
</feature>